<feature type="compositionally biased region" description="Basic and acidic residues" evidence="1">
    <location>
        <begin position="41"/>
        <end position="52"/>
    </location>
</feature>
<reference evidence="3 4" key="1">
    <citation type="submission" date="2021-12" db="EMBL/GenBank/DDBJ databases">
        <title>Genome seq of p7.</title>
        <authorList>
            <person name="Seo T."/>
        </authorList>
    </citation>
    <scope>NUCLEOTIDE SEQUENCE [LARGE SCALE GENOMIC DNA]</scope>
    <source>
        <strain evidence="3 4">P7</strain>
    </source>
</reference>
<dbReference type="RefSeq" id="WP_233393597.1">
    <property type="nucleotide sequence ID" value="NZ_JAJTWT010000007.1"/>
</dbReference>
<proteinExistence type="predicted"/>
<dbReference type="Proteomes" id="UP001201463">
    <property type="component" value="Unassembled WGS sequence"/>
</dbReference>
<keyword evidence="4" id="KW-1185">Reference proteome</keyword>
<evidence type="ECO:0000256" key="1">
    <source>
        <dbReference type="SAM" id="MobiDB-lite"/>
    </source>
</evidence>
<gene>
    <name evidence="3" type="ORF">LXT12_17645</name>
</gene>
<feature type="signal peptide" evidence="2">
    <location>
        <begin position="1"/>
        <end position="25"/>
    </location>
</feature>
<evidence type="ECO:0000256" key="2">
    <source>
        <dbReference type="SAM" id="SignalP"/>
    </source>
</evidence>
<evidence type="ECO:0008006" key="5">
    <source>
        <dbReference type="Google" id="ProtNLM"/>
    </source>
</evidence>
<evidence type="ECO:0000313" key="4">
    <source>
        <dbReference type="Proteomes" id="UP001201463"/>
    </source>
</evidence>
<feature type="region of interest" description="Disordered" evidence="1">
    <location>
        <begin position="21"/>
        <end position="83"/>
    </location>
</feature>
<keyword evidence="2" id="KW-0732">Signal</keyword>
<organism evidence="3 4">
    <name type="scientific">Pelomonas caseinilytica</name>
    <dbReference type="NCBI Taxonomy" id="2906763"/>
    <lineage>
        <taxon>Bacteria</taxon>
        <taxon>Pseudomonadati</taxon>
        <taxon>Pseudomonadota</taxon>
        <taxon>Betaproteobacteria</taxon>
        <taxon>Burkholderiales</taxon>
        <taxon>Sphaerotilaceae</taxon>
        <taxon>Roseateles</taxon>
    </lineage>
</organism>
<name>A0ABS8XH53_9BURK</name>
<dbReference type="EMBL" id="JAJTWT010000007">
    <property type="protein sequence ID" value="MCE4539078.1"/>
    <property type="molecule type" value="Genomic_DNA"/>
</dbReference>
<feature type="compositionally biased region" description="Low complexity" evidence="1">
    <location>
        <begin position="71"/>
        <end position="83"/>
    </location>
</feature>
<accession>A0ABS8XH53</accession>
<sequence length="83" mass="8221">MNPFAPLLALSVSVALAACASPPQAGHGAPPDGAGRPGHSMMDEMCARHAAEPGRAASAPETMMDRHCKAAADAPAGGASHVH</sequence>
<protein>
    <recommendedName>
        <fullName evidence="5">Lipoprotein</fullName>
    </recommendedName>
</protein>
<comment type="caution">
    <text evidence="3">The sequence shown here is derived from an EMBL/GenBank/DDBJ whole genome shotgun (WGS) entry which is preliminary data.</text>
</comment>
<feature type="chain" id="PRO_5047409982" description="Lipoprotein" evidence="2">
    <location>
        <begin position="26"/>
        <end position="83"/>
    </location>
</feature>
<evidence type="ECO:0000313" key="3">
    <source>
        <dbReference type="EMBL" id="MCE4539078.1"/>
    </source>
</evidence>